<proteinExistence type="predicted"/>
<keyword evidence="2" id="KW-0732">Signal</keyword>
<name>F0T1D2_SYNGF</name>
<feature type="transmembrane region" description="Helical" evidence="1">
    <location>
        <begin position="188"/>
        <end position="208"/>
    </location>
</feature>
<feature type="chain" id="PRO_5003261100" evidence="2">
    <location>
        <begin position="30"/>
        <end position="240"/>
    </location>
</feature>
<gene>
    <name evidence="3" type="ordered locus">Sgly_1978</name>
</gene>
<keyword evidence="1" id="KW-0812">Transmembrane</keyword>
<keyword evidence="1" id="KW-0472">Membrane</keyword>
<evidence type="ECO:0000256" key="2">
    <source>
        <dbReference type="SAM" id="SignalP"/>
    </source>
</evidence>
<reference evidence="3 4" key="1">
    <citation type="journal article" date="2011" name="Stand. Genomic Sci.">
        <title>Complete genome sequence of Syntrophobotulus glycolicus type strain (FlGlyR).</title>
        <authorList>
            <person name="Han C."/>
            <person name="Mwirichia R."/>
            <person name="Chertkov O."/>
            <person name="Held B."/>
            <person name="Lapidus A."/>
            <person name="Nolan M."/>
            <person name="Lucas S."/>
            <person name="Hammon N."/>
            <person name="Deshpande S."/>
            <person name="Cheng J.F."/>
            <person name="Tapia R."/>
            <person name="Goodwin L."/>
            <person name="Pitluck S."/>
            <person name="Huntemann M."/>
            <person name="Liolios K."/>
            <person name="Ivanova N."/>
            <person name="Pagani I."/>
            <person name="Mavromatis K."/>
            <person name="Ovchinikova G."/>
            <person name="Pati A."/>
            <person name="Chen A."/>
            <person name="Palaniappan K."/>
            <person name="Land M."/>
            <person name="Hauser L."/>
            <person name="Brambilla E.M."/>
            <person name="Rohde M."/>
            <person name="Spring S."/>
            <person name="Sikorski J."/>
            <person name="Goker M."/>
            <person name="Woyke T."/>
            <person name="Bristow J."/>
            <person name="Eisen J.A."/>
            <person name="Markowitz V."/>
            <person name="Hugenholtz P."/>
            <person name="Kyrpides N.C."/>
            <person name="Klenk H.P."/>
            <person name="Detter J.C."/>
        </authorList>
    </citation>
    <scope>NUCLEOTIDE SEQUENCE [LARGE SCALE GENOMIC DNA]</scope>
    <source>
        <strain evidence="4">DSM 8271 / FlGlyR</strain>
    </source>
</reference>
<dbReference type="OrthoDB" id="2084963at2"/>
<reference evidence="4" key="2">
    <citation type="submission" date="2011-02" db="EMBL/GenBank/DDBJ databases">
        <title>The complete genome of Syntrophobotulus glycolicus DSM 8271.</title>
        <authorList>
            <person name="Lucas S."/>
            <person name="Copeland A."/>
            <person name="Lapidus A."/>
            <person name="Bruce D."/>
            <person name="Goodwin L."/>
            <person name="Pitluck S."/>
            <person name="Kyrpides N."/>
            <person name="Mavromatis K."/>
            <person name="Pagani I."/>
            <person name="Ivanova N."/>
            <person name="Mikhailova N."/>
            <person name="Chertkov O."/>
            <person name="Held B."/>
            <person name="Detter J.C."/>
            <person name="Tapia R."/>
            <person name="Han C."/>
            <person name="Land M."/>
            <person name="Hauser L."/>
            <person name="Markowitz V."/>
            <person name="Cheng J.-F."/>
            <person name="Hugenholtz P."/>
            <person name="Woyke T."/>
            <person name="Wu D."/>
            <person name="Spring S."/>
            <person name="Schroeder M."/>
            <person name="Brambilla E."/>
            <person name="Klenk H.-P."/>
            <person name="Eisen J.A."/>
        </authorList>
    </citation>
    <scope>NUCLEOTIDE SEQUENCE [LARGE SCALE GENOMIC DNA]</scope>
    <source>
        <strain evidence="4">DSM 8271 / FlGlyR</strain>
    </source>
</reference>
<dbReference type="AlphaFoldDB" id="F0T1D2"/>
<evidence type="ECO:0000256" key="1">
    <source>
        <dbReference type="SAM" id="Phobius"/>
    </source>
</evidence>
<keyword evidence="4" id="KW-1185">Reference proteome</keyword>
<feature type="signal peptide" evidence="2">
    <location>
        <begin position="1"/>
        <end position="29"/>
    </location>
</feature>
<dbReference type="KEGG" id="sgy:Sgly_1978"/>
<protein>
    <submittedName>
        <fullName evidence="3">Uncharacterized protein</fullName>
    </submittedName>
</protein>
<evidence type="ECO:0000313" key="3">
    <source>
        <dbReference type="EMBL" id="ADY56273.1"/>
    </source>
</evidence>
<dbReference type="Proteomes" id="UP000007488">
    <property type="component" value="Chromosome"/>
</dbReference>
<organism evidence="3 4">
    <name type="scientific">Syntrophobotulus glycolicus (strain DSM 8271 / FlGlyR)</name>
    <dbReference type="NCBI Taxonomy" id="645991"/>
    <lineage>
        <taxon>Bacteria</taxon>
        <taxon>Bacillati</taxon>
        <taxon>Bacillota</taxon>
        <taxon>Clostridia</taxon>
        <taxon>Eubacteriales</taxon>
        <taxon>Desulfitobacteriaceae</taxon>
        <taxon>Syntrophobotulus</taxon>
    </lineage>
</organism>
<sequence>MKNKFKKVISCVLLMMTILVTGGVIPANATVIEQPSASIIKAQVSDVKAMNDKITQCLIITDSQIIFDVDKASKVGLSNDQINNLKNTYTEMNKMVQNKSLSIVETKNGTYDIQSNKNTEAYTTNVAKNYSGTSGQISPNLVTPRWYGWDFWWSASECSDIAAILAGGSISAATLAGILGLTGVGMPVAVASTIAMGVMGLGSAYFWYASNHGGVSGSFIPVAMASPITRGYTLKFHVNN</sequence>
<dbReference type="EMBL" id="CP002547">
    <property type="protein sequence ID" value="ADY56273.1"/>
    <property type="molecule type" value="Genomic_DNA"/>
</dbReference>
<dbReference type="RefSeq" id="WP_013625140.1">
    <property type="nucleotide sequence ID" value="NC_015172.1"/>
</dbReference>
<accession>F0T1D2</accession>
<dbReference type="HOGENOM" id="CLU_1155930_0_0_9"/>
<keyword evidence="1" id="KW-1133">Transmembrane helix</keyword>
<evidence type="ECO:0000313" key="4">
    <source>
        <dbReference type="Proteomes" id="UP000007488"/>
    </source>
</evidence>
<feature type="transmembrane region" description="Helical" evidence="1">
    <location>
        <begin position="161"/>
        <end position="181"/>
    </location>
</feature>